<proteinExistence type="predicted"/>
<sequence>MAPIGTIGAMSRRKAAAARAARREPPARREELVHRRAGDFWQRFITGATSSSAYRCPGCDQLIPPSTPHFVVWPDVPSLLESDGINERRHWHQHCWQRQS</sequence>
<evidence type="ECO:0008006" key="4">
    <source>
        <dbReference type="Google" id="ProtNLM"/>
    </source>
</evidence>
<keyword evidence="3" id="KW-1185">Reference proteome</keyword>
<feature type="compositionally biased region" description="Basic and acidic residues" evidence="1">
    <location>
        <begin position="21"/>
        <end position="31"/>
    </location>
</feature>
<evidence type="ECO:0000313" key="3">
    <source>
        <dbReference type="Proteomes" id="UP000191040"/>
    </source>
</evidence>
<accession>A0A1T4Z5C7</accession>
<feature type="region of interest" description="Disordered" evidence="1">
    <location>
        <begin position="1"/>
        <end position="31"/>
    </location>
</feature>
<dbReference type="STRING" id="1736691.SAMN06295964_2585"/>
<dbReference type="AlphaFoldDB" id="A0A1T4Z5C7"/>
<organism evidence="2 3">
    <name type="scientific">Aeromicrobium choanae</name>
    <dbReference type="NCBI Taxonomy" id="1736691"/>
    <lineage>
        <taxon>Bacteria</taxon>
        <taxon>Bacillati</taxon>
        <taxon>Actinomycetota</taxon>
        <taxon>Actinomycetes</taxon>
        <taxon>Propionibacteriales</taxon>
        <taxon>Nocardioidaceae</taxon>
        <taxon>Aeromicrobium</taxon>
    </lineage>
</organism>
<evidence type="ECO:0000313" key="2">
    <source>
        <dbReference type="EMBL" id="SKB09262.1"/>
    </source>
</evidence>
<evidence type="ECO:0000256" key="1">
    <source>
        <dbReference type="SAM" id="MobiDB-lite"/>
    </source>
</evidence>
<gene>
    <name evidence="2" type="ORF">SAMN06295964_2585</name>
</gene>
<reference evidence="3" key="1">
    <citation type="submission" date="2017-02" db="EMBL/GenBank/DDBJ databases">
        <authorList>
            <person name="Varghese N."/>
            <person name="Submissions S."/>
        </authorList>
    </citation>
    <scope>NUCLEOTIDE SEQUENCE [LARGE SCALE GENOMIC DNA]</scope>
    <source>
        <strain evidence="3">9H-4</strain>
    </source>
</reference>
<name>A0A1T4Z5C7_9ACTN</name>
<protein>
    <recommendedName>
        <fullName evidence="4">ATP/GTP-binding protein</fullName>
    </recommendedName>
</protein>
<dbReference type="Proteomes" id="UP000191040">
    <property type="component" value="Chromosome I"/>
</dbReference>
<dbReference type="EMBL" id="LT796768">
    <property type="protein sequence ID" value="SKB09262.1"/>
    <property type="molecule type" value="Genomic_DNA"/>
</dbReference>